<dbReference type="AlphaFoldDB" id="A0A9W9VTK2"/>
<gene>
    <name evidence="2" type="ORF">N7496_000002</name>
</gene>
<keyword evidence="3" id="KW-1185">Reference proteome</keyword>
<organism evidence="2 3">
    <name type="scientific">Penicillium cataractarum</name>
    <dbReference type="NCBI Taxonomy" id="2100454"/>
    <lineage>
        <taxon>Eukaryota</taxon>
        <taxon>Fungi</taxon>
        <taxon>Dikarya</taxon>
        <taxon>Ascomycota</taxon>
        <taxon>Pezizomycotina</taxon>
        <taxon>Eurotiomycetes</taxon>
        <taxon>Eurotiomycetidae</taxon>
        <taxon>Eurotiales</taxon>
        <taxon>Aspergillaceae</taxon>
        <taxon>Penicillium</taxon>
    </lineage>
</organism>
<feature type="compositionally biased region" description="Pro residues" evidence="1">
    <location>
        <begin position="80"/>
        <end position="95"/>
    </location>
</feature>
<evidence type="ECO:0000313" key="2">
    <source>
        <dbReference type="EMBL" id="KAJ5388934.1"/>
    </source>
</evidence>
<comment type="caution">
    <text evidence="2">The sequence shown here is derived from an EMBL/GenBank/DDBJ whole genome shotgun (WGS) entry which is preliminary data.</text>
</comment>
<accession>A0A9W9VTK2</accession>
<evidence type="ECO:0000256" key="1">
    <source>
        <dbReference type="SAM" id="MobiDB-lite"/>
    </source>
</evidence>
<evidence type="ECO:0000313" key="3">
    <source>
        <dbReference type="Proteomes" id="UP001147782"/>
    </source>
</evidence>
<name>A0A9W9VTK2_9EURO</name>
<feature type="region of interest" description="Disordered" evidence="1">
    <location>
        <begin position="79"/>
        <end position="137"/>
    </location>
</feature>
<dbReference type="GeneID" id="81432110"/>
<protein>
    <submittedName>
        <fullName evidence="2">Uncharacterized protein</fullName>
    </submittedName>
</protein>
<dbReference type="OrthoDB" id="4526357at2759"/>
<proteinExistence type="predicted"/>
<reference evidence="2" key="2">
    <citation type="journal article" date="2023" name="IMA Fungus">
        <title>Comparative genomic study of the Penicillium genus elucidates a diverse pangenome and 15 lateral gene transfer events.</title>
        <authorList>
            <person name="Petersen C."/>
            <person name="Sorensen T."/>
            <person name="Nielsen M.R."/>
            <person name="Sondergaard T.E."/>
            <person name="Sorensen J.L."/>
            <person name="Fitzpatrick D.A."/>
            <person name="Frisvad J.C."/>
            <person name="Nielsen K.L."/>
        </authorList>
    </citation>
    <scope>NUCLEOTIDE SEQUENCE</scope>
    <source>
        <strain evidence="2">IBT 29864</strain>
    </source>
</reference>
<dbReference type="EMBL" id="JAPZBS010000001">
    <property type="protein sequence ID" value="KAJ5388934.1"/>
    <property type="molecule type" value="Genomic_DNA"/>
</dbReference>
<dbReference type="RefSeq" id="XP_056559662.1">
    <property type="nucleotide sequence ID" value="XM_056692933.1"/>
</dbReference>
<reference evidence="2" key="1">
    <citation type="submission" date="2022-11" db="EMBL/GenBank/DDBJ databases">
        <authorList>
            <person name="Petersen C."/>
        </authorList>
    </citation>
    <scope>NUCLEOTIDE SEQUENCE</scope>
    <source>
        <strain evidence="2">IBT 29864</strain>
    </source>
</reference>
<sequence>MTPPNRPRNSSATHSPFNRNWNTAFSLKKARSLSNPQSNLSFQASCLGNDLANIAQQHFNAYISGTPLTKTNALLTPAPALLPVPPPPSPPPSRPPSGLAQSTYASVTRSPPAKNAVTKQAVSNTKTDRLATKLPPPDNRLFVRIPENHLAKSMDTFAIFTSLRSHLDTNGKLLKGVQSTKTGFALLPASADALSALDAQRETIASFFKDCQIEQSSRSISYRVTNRVTNVPRKVGRLTGSQYSVGFHARIIRKDCSDSGRGKF</sequence>
<dbReference type="Proteomes" id="UP001147782">
    <property type="component" value="Unassembled WGS sequence"/>
</dbReference>